<comment type="caution">
    <text evidence="2">The sequence shown here is derived from an EMBL/GenBank/DDBJ whole genome shotgun (WGS) entry which is preliminary data.</text>
</comment>
<dbReference type="Proteomes" id="UP000027238">
    <property type="component" value="Unassembled WGS sequence"/>
</dbReference>
<evidence type="ECO:0000313" key="2">
    <source>
        <dbReference type="EMBL" id="KDN68909.1"/>
    </source>
</evidence>
<evidence type="ECO:0000313" key="3">
    <source>
        <dbReference type="Proteomes" id="UP000027238"/>
    </source>
</evidence>
<sequence length="114" mass="12254">MVTRLAIHSRVPASDRGVLGYKPNPENLEQPIPKRLPPFPPIPVPSKIQPGGAKATHPDPRAWATRDGDMSSGGLGHRHGTHEDPPSQYGAQKGKGFAGFVMAEDFHYTVASPL</sequence>
<feature type="compositionally biased region" description="Basic and acidic residues" evidence="1">
    <location>
        <begin position="56"/>
        <end position="69"/>
    </location>
</feature>
<protein>
    <submittedName>
        <fullName evidence="2">Uncharacterized protein</fullName>
    </submittedName>
</protein>
<evidence type="ECO:0000256" key="1">
    <source>
        <dbReference type="SAM" id="MobiDB-lite"/>
    </source>
</evidence>
<reference evidence="3" key="1">
    <citation type="journal article" date="2014" name="Genome Announc.">
        <title>Draft genome sequence of Colletotrichum sublineola, a destructive pathogen of cultivated sorghum.</title>
        <authorList>
            <person name="Baroncelli R."/>
            <person name="Sanz-Martin J.M."/>
            <person name="Rech G.E."/>
            <person name="Sukno S.A."/>
            <person name="Thon M.R."/>
        </authorList>
    </citation>
    <scope>NUCLEOTIDE SEQUENCE [LARGE SCALE GENOMIC DNA]</scope>
    <source>
        <strain evidence="3">TX430BB</strain>
    </source>
</reference>
<organism evidence="2 3">
    <name type="scientific">Colletotrichum sublineola</name>
    <name type="common">Sorghum anthracnose fungus</name>
    <dbReference type="NCBI Taxonomy" id="1173701"/>
    <lineage>
        <taxon>Eukaryota</taxon>
        <taxon>Fungi</taxon>
        <taxon>Dikarya</taxon>
        <taxon>Ascomycota</taxon>
        <taxon>Pezizomycotina</taxon>
        <taxon>Sordariomycetes</taxon>
        <taxon>Hypocreomycetidae</taxon>
        <taxon>Glomerellales</taxon>
        <taxon>Glomerellaceae</taxon>
        <taxon>Colletotrichum</taxon>
        <taxon>Colletotrichum graminicola species complex</taxon>
    </lineage>
</organism>
<accession>A0A066XML7</accession>
<proteinExistence type="predicted"/>
<gene>
    <name evidence="2" type="ORF">CSUB01_06704</name>
</gene>
<feature type="region of interest" description="Disordered" evidence="1">
    <location>
        <begin position="1"/>
        <end position="93"/>
    </location>
</feature>
<name>A0A066XML7_COLSU</name>
<dbReference type="HOGENOM" id="CLU_2120947_0_0_1"/>
<keyword evidence="3" id="KW-1185">Reference proteome</keyword>
<feature type="compositionally biased region" description="Pro residues" evidence="1">
    <location>
        <begin position="34"/>
        <end position="44"/>
    </location>
</feature>
<dbReference type="AlphaFoldDB" id="A0A066XML7"/>
<dbReference type="EMBL" id="JMSE01000597">
    <property type="protein sequence ID" value="KDN68909.1"/>
    <property type="molecule type" value="Genomic_DNA"/>
</dbReference>